<name>J9DXJ0_9PROT</name>
<organism evidence="1 2">
    <name type="scientific">alpha proteobacterium IMCC14465</name>
    <dbReference type="NCBI Taxonomy" id="1220535"/>
    <lineage>
        <taxon>Bacteria</taxon>
        <taxon>Pseudomonadati</taxon>
        <taxon>Pseudomonadota</taxon>
        <taxon>Alphaproteobacteria</taxon>
        <taxon>PS1 clade</taxon>
    </lineage>
</organism>
<protein>
    <submittedName>
        <fullName evidence="1">PoxE protein</fullName>
    </submittedName>
</protein>
<accession>J9DXJ0</accession>
<keyword evidence="2" id="KW-1185">Reference proteome</keyword>
<dbReference type="InterPro" id="IPR043010">
    <property type="entry name" value="Phenol_hydroxylase_sf"/>
</dbReference>
<proteinExistence type="predicted"/>
<reference evidence="1 2" key="1">
    <citation type="journal article" date="2012" name="J. Bacteriol.">
        <title>Genome Sequence of Strain IMCC14465, Isolated from the East Sea, Belonging to the PS1 Clade of Alphaproteobacteria.</title>
        <authorList>
            <person name="Yang S.J."/>
            <person name="Kang I."/>
            <person name="Cho J.C."/>
        </authorList>
    </citation>
    <scope>NUCLEOTIDE SEQUENCE [LARGE SCALE GENOMIC DNA]</scope>
    <source>
        <strain evidence="1 2">IMCC14465</strain>
    </source>
</reference>
<comment type="caution">
    <text evidence="1">The sequence shown here is derived from an EMBL/GenBank/DDBJ whole genome shotgun (WGS) entry which is preliminary data.</text>
</comment>
<dbReference type="Gene3D" id="3.10.20.560">
    <property type="entry name" value="Phenol hydroxylase"/>
    <property type="match status" value="1"/>
</dbReference>
<gene>
    <name evidence="1" type="ORF">IMCC14465_18190</name>
</gene>
<sequence length="52" mass="5603">MDFEKGEWQLNNVPFTPDFSKSLQENGLSHKSVIRVRTPGLEGLAGADSAAG</sequence>
<evidence type="ECO:0000313" key="2">
    <source>
        <dbReference type="Proteomes" id="UP000004836"/>
    </source>
</evidence>
<dbReference type="AlphaFoldDB" id="J9DXJ0"/>
<dbReference type="Proteomes" id="UP000004836">
    <property type="component" value="Unassembled WGS sequence"/>
</dbReference>
<dbReference type="STRING" id="1220535.IMCC14465_18190"/>
<evidence type="ECO:0000313" key="1">
    <source>
        <dbReference type="EMBL" id="EJW20394.1"/>
    </source>
</evidence>
<dbReference type="EMBL" id="ALYF01000012">
    <property type="protein sequence ID" value="EJW20394.1"/>
    <property type="molecule type" value="Genomic_DNA"/>
</dbReference>